<dbReference type="Proteomes" id="UP000639338">
    <property type="component" value="Unassembled WGS sequence"/>
</dbReference>
<comment type="caution">
    <text evidence="3">The sequence shown here is derived from an EMBL/GenBank/DDBJ whole genome shotgun (WGS) entry which is preliminary data.</text>
</comment>
<dbReference type="InterPro" id="IPR050300">
    <property type="entry name" value="GDXG_lipolytic_enzyme"/>
</dbReference>
<dbReference type="Gene3D" id="3.40.50.1820">
    <property type="entry name" value="alpha/beta hydrolase"/>
    <property type="match status" value="1"/>
</dbReference>
<evidence type="ECO:0000256" key="1">
    <source>
        <dbReference type="ARBA" id="ARBA00022801"/>
    </source>
</evidence>
<keyword evidence="1" id="KW-0378">Hydrolase</keyword>
<dbReference type="OrthoDB" id="433474at2759"/>
<dbReference type="GO" id="GO:0004061">
    <property type="term" value="F:arylformamidase activity"/>
    <property type="evidence" value="ECO:0007669"/>
    <property type="project" value="TreeGrafter"/>
</dbReference>
<organism evidence="3 4">
    <name type="scientific">Aphidius gifuensis</name>
    <name type="common">Parasitoid wasp</name>
    <dbReference type="NCBI Taxonomy" id="684658"/>
    <lineage>
        <taxon>Eukaryota</taxon>
        <taxon>Metazoa</taxon>
        <taxon>Ecdysozoa</taxon>
        <taxon>Arthropoda</taxon>
        <taxon>Hexapoda</taxon>
        <taxon>Insecta</taxon>
        <taxon>Pterygota</taxon>
        <taxon>Neoptera</taxon>
        <taxon>Endopterygota</taxon>
        <taxon>Hymenoptera</taxon>
        <taxon>Apocrita</taxon>
        <taxon>Ichneumonoidea</taxon>
        <taxon>Braconidae</taxon>
        <taxon>Aphidiinae</taxon>
        <taxon>Aphidius</taxon>
    </lineage>
</organism>
<dbReference type="EMBL" id="JACMRX010000001">
    <property type="protein sequence ID" value="KAF7997197.1"/>
    <property type="molecule type" value="Genomic_DNA"/>
</dbReference>
<dbReference type="AlphaFoldDB" id="A0A834Y3R0"/>
<evidence type="ECO:0000259" key="2">
    <source>
        <dbReference type="Pfam" id="PF20434"/>
    </source>
</evidence>
<dbReference type="PANTHER" id="PTHR48081:SF33">
    <property type="entry name" value="KYNURENINE FORMAMIDASE"/>
    <property type="match status" value="1"/>
</dbReference>
<proteinExistence type="predicted"/>
<dbReference type="InterPro" id="IPR029058">
    <property type="entry name" value="AB_hydrolase_fold"/>
</dbReference>
<name>A0A834Y3R0_APHGI</name>
<accession>A0A834Y3R0</accession>
<reference evidence="3 4" key="1">
    <citation type="submission" date="2020-08" db="EMBL/GenBank/DDBJ databases">
        <title>Aphidius gifuensis genome sequencing and assembly.</title>
        <authorList>
            <person name="Du Z."/>
        </authorList>
    </citation>
    <scope>NUCLEOTIDE SEQUENCE [LARGE SCALE GENOMIC DNA]</scope>
    <source>
        <strain evidence="3">YNYX2018</strain>
        <tissue evidence="3">Adults</tissue>
    </source>
</reference>
<dbReference type="Pfam" id="PF20434">
    <property type="entry name" value="BD-FAE"/>
    <property type="match status" value="1"/>
</dbReference>
<dbReference type="SUPFAM" id="SSF53474">
    <property type="entry name" value="alpha/beta-Hydrolases"/>
    <property type="match status" value="1"/>
</dbReference>
<feature type="domain" description="BD-FAE-like" evidence="2">
    <location>
        <begin position="67"/>
        <end position="163"/>
    </location>
</feature>
<evidence type="ECO:0000313" key="3">
    <source>
        <dbReference type="EMBL" id="KAF7997197.1"/>
    </source>
</evidence>
<sequence length="294" mass="33310">MAIDMEHEKAYSPSSWSKRFDSTELLSYFNDYAVKVTNDCRKKIACKLDVPYGSTDNTKYDIYGINLSNDVPVFIFIHGGYWQECSKQYSGFHIETLVSKGIKVFNIGYDLCPTVTLSDIVAEIKLAIEKIVKLCYAQGTKTIWIGGHSAGAHLAACILYDSEWQSEMAQENCLKLIKGIILIGGIYSLEPLLTTSYNIPLKLTKKEIETLSFNHVNVKYPILLNNIKALIVVGECDAPKFIEESKNYSKKLIDMVDQVEFILYRNNTDHFDIMEKLMDPTNGLSKKIITNILQ</sequence>
<dbReference type="InterPro" id="IPR049492">
    <property type="entry name" value="BD-FAE-like_dom"/>
</dbReference>
<evidence type="ECO:0000313" key="4">
    <source>
        <dbReference type="Proteomes" id="UP000639338"/>
    </source>
</evidence>
<gene>
    <name evidence="3" type="ORF">HCN44_005474</name>
</gene>
<keyword evidence="4" id="KW-1185">Reference proteome</keyword>
<protein>
    <recommendedName>
        <fullName evidence="2">BD-FAE-like domain-containing protein</fullName>
    </recommendedName>
</protein>
<dbReference type="PANTHER" id="PTHR48081">
    <property type="entry name" value="AB HYDROLASE SUPERFAMILY PROTEIN C4A8.06C"/>
    <property type="match status" value="1"/>
</dbReference>